<evidence type="ECO:0000313" key="4">
    <source>
        <dbReference type="EMBL" id="KYF59878.1"/>
    </source>
</evidence>
<sequence>MIAIVHPEIDRYAHDHTEPPTALLDELREYTHAHVPSAGMQVGRVEGTLLGMLVALMQARRVLEIGTFTGYSALSMAQALPPDGELVTCERDPDVARVARSFFDRSEHGQKIRIALGDALDTIRGLPASPPFDLVFIDADKARYPTYYEEALPRLRRGGLIVADNTLWSGEVLAPESEDGRALAGFNERLVRDQRVEKVLLPVRDGVTLARKR</sequence>
<keyword evidence="2 4" id="KW-0808">Transferase</keyword>
<dbReference type="PROSITE" id="PS51682">
    <property type="entry name" value="SAM_OMT_I"/>
    <property type="match status" value="1"/>
</dbReference>
<name>A0A150PWX4_SORCE</name>
<dbReference type="Proteomes" id="UP000075420">
    <property type="component" value="Unassembled WGS sequence"/>
</dbReference>
<reference evidence="4 5" key="1">
    <citation type="submission" date="2014-02" db="EMBL/GenBank/DDBJ databases">
        <title>The small core and large imbalanced accessory genome model reveals a collaborative survival strategy of Sorangium cellulosum strains in nature.</title>
        <authorList>
            <person name="Han K."/>
            <person name="Peng R."/>
            <person name="Blom J."/>
            <person name="Li Y.-Z."/>
        </authorList>
    </citation>
    <scope>NUCLEOTIDE SEQUENCE [LARGE SCALE GENOMIC DNA]</scope>
    <source>
        <strain evidence="4 5">So0157-25</strain>
    </source>
</reference>
<dbReference type="AlphaFoldDB" id="A0A150PWX4"/>
<dbReference type="PANTHER" id="PTHR10509:SF14">
    <property type="entry name" value="CAFFEOYL-COA O-METHYLTRANSFERASE 3-RELATED"/>
    <property type="match status" value="1"/>
</dbReference>
<dbReference type="InterPro" id="IPR050362">
    <property type="entry name" value="Cation-dep_OMT"/>
</dbReference>
<evidence type="ECO:0000256" key="3">
    <source>
        <dbReference type="ARBA" id="ARBA00022691"/>
    </source>
</evidence>
<dbReference type="CDD" id="cd02440">
    <property type="entry name" value="AdoMet_MTases"/>
    <property type="match status" value="1"/>
</dbReference>
<evidence type="ECO:0000256" key="1">
    <source>
        <dbReference type="ARBA" id="ARBA00022603"/>
    </source>
</evidence>
<dbReference type="InterPro" id="IPR002935">
    <property type="entry name" value="SAM_O-MeTrfase"/>
</dbReference>
<dbReference type="GO" id="GO:0032259">
    <property type="term" value="P:methylation"/>
    <property type="evidence" value="ECO:0007669"/>
    <property type="project" value="UniProtKB-KW"/>
</dbReference>
<dbReference type="GO" id="GO:0008757">
    <property type="term" value="F:S-adenosylmethionine-dependent methyltransferase activity"/>
    <property type="evidence" value="ECO:0007669"/>
    <property type="project" value="TreeGrafter"/>
</dbReference>
<dbReference type="EMBL" id="JELY01000269">
    <property type="protein sequence ID" value="KYF59878.1"/>
    <property type="molecule type" value="Genomic_DNA"/>
</dbReference>
<dbReference type="PANTHER" id="PTHR10509">
    <property type="entry name" value="O-METHYLTRANSFERASE-RELATED"/>
    <property type="match status" value="1"/>
</dbReference>
<evidence type="ECO:0000313" key="5">
    <source>
        <dbReference type="Proteomes" id="UP000075420"/>
    </source>
</evidence>
<accession>A0A150PWX4</accession>
<protein>
    <submittedName>
        <fullName evidence="4">Methyltransferase</fullName>
    </submittedName>
</protein>
<dbReference type="Pfam" id="PF01596">
    <property type="entry name" value="Methyltransf_3"/>
    <property type="match status" value="1"/>
</dbReference>
<proteinExistence type="predicted"/>
<comment type="caution">
    <text evidence="4">The sequence shown here is derived from an EMBL/GenBank/DDBJ whole genome shotgun (WGS) entry which is preliminary data.</text>
</comment>
<keyword evidence="3" id="KW-0949">S-adenosyl-L-methionine</keyword>
<dbReference type="Gene3D" id="3.40.50.150">
    <property type="entry name" value="Vaccinia Virus protein VP39"/>
    <property type="match status" value="1"/>
</dbReference>
<organism evidence="4 5">
    <name type="scientific">Sorangium cellulosum</name>
    <name type="common">Polyangium cellulosum</name>
    <dbReference type="NCBI Taxonomy" id="56"/>
    <lineage>
        <taxon>Bacteria</taxon>
        <taxon>Pseudomonadati</taxon>
        <taxon>Myxococcota</taxon>
        <taxon>Polyangia</taxon>
        <taxon>Polyangiales</taxon>
        <taxon>Polyangiaceae</taxon>
        <taxon>Sorangium</taxon>
    </lineage>
</organism>
<dbReference type="GO" id="GO:0008171">
    <property type="term" value="F:O-methyltransferase activity"/>
    <property type="evidence" value="ECO:0007669"/>
    <property type="project" value="InterPro"/>
</dbReference>
<gene>
    <name evidence="4" type="ORF">BE08_16785</name>
</gene>
<dbReference type="InterPro" id="IPR029063">
    <property type="entry name" value="SAM-dependent_MTases_sf"/>
</dbReference>
<evidence type="ECO:0000256" key="2">
    <source>
        <dbReference type="ARBA" id="ARBA00022679"/>
    </source>
</evidence>
<keyword evidence="1 4" id="KW-0489">Methyltransferase</keyword>
<dbReference type="SUPFAM" id="SSF53335">
    <property type="entry name" value="S-adenosyl-L-methionine-dependent methyltransferases"/>
    <property type="match status" value="1"/>
</dbReference>